<keyword evidence="2" id="KW-1185">Reference proteome</keyword>
<name>A0A4R6TS47_9BACI</name>
<protein>
    <submittedName>
        <fullName evidence="1">Uncharacterized protein</fullName>
    </submittedName>
</protein>
<reference evidence="1 2" key="1">
    <citation type="submission" date="2019-03" db="EMBL/GenBank/DDBJ databases">
        <title>Genomic Encyclopedia of Type Strains, Phase IV (KMG-IV): sequencing the most valuable type-strain genomes for metagenomic binning, comparative biology and taxonomic classification.</title>
        <authorList>
            <person name="Goeker M."/>
        </authorList>
    </citation>
    <scope>NUCLEOTIDE SEQUENCE [LARGE SCALE GENOMIC DNA]</scope>
    <source>
        <strain evidence="1 2">DSM 28697</strain>
    </source>
</reference>
<proteinExistence type="predicted"/>
<organism evidence="1 2">
    <name type="scientific">Aureibacillus halotolerans</name>
    <dbReference type="NCBI Taxonomy" id="1508390"/>
    <lineage>
        <taxon>Bacteria</taxon>
        <taxon>Bacillati</taxon>
        <taxon>Bacillota</taxon>
        <taxon>Bacilli</taxon>
        <taxon>Bacillales</taxon>
        <taxon>Bacillaceae</taxon>
        <taxon>Aureibacillus</taxon>
    </lineage>
</organism>
<evidence type="ECO:0000313" key="2">
    <source>
        <dbReference type="Proteomes" id="UP000295632"/>
    </source>
</evidence>
<dbReference type="AlphaFoldDB" id="A0A4R6TS47"/>
<gene>
    <name evidence="1" type="ORF">EV213_12284</name>
</gene>
<accession>A0A4R6TS47</accession>
<comment type="caution">
    <text evidence="1">The sequence shown here is derived from an EMBL/GenBank/DDBJ whole genome shotgun (WGS) entry which is preliminary data.</text>
</comment>
<dbReference type="EMBL" id="SNYJ01000022">
    <property type="protein sequence ID" value="TDQ35297.1"/>
    <property type="molecule type" value="Genomic_DNA"/>
</dbReference>
<dbReference type="Proteomes" id="UP000295632">
    <property type="component" value="Unassembled WGS sequence"/>
</dbReference>
<sequence length="45" mass="4953">MAQSNPLIKAYVALVKNDRRSLTESDTVPIVPGTIREEVAARVNE</sequence>
<evidence type="ECO:0000313" key="1">
    <source>
        <dbReference type="EMBL" id="TDQ35297.1"/>
    </source>
</evidence>
<dbReference type="NCBIfam" id="NF040910">
    <property type="entry name" value="CD1375_fam"/>
    <property type="match status" value="1"/>
</dbReference>
<dbReference type="InterPro" id="IPR047907">
    <property type="entry name" value="CD1375-like"/>
</dbReference>
<dbReference type="RefSeq" id="WP_166639405.1">
    <property type="nucleotide sequence ID" value="NZ_SNYJ01000022.1"/>
</dbReference>